<evidence type="ECO:0000313" key="1">
    <source>
        <dbReference type="EMBL" id="UOO82406.1"/>
    </source>
</evidence>
<name>A0ABY4DU69_9NEIS</name>
<dbReference type="SUPFAM" id="SSF53448">
    <property type="entry name" value="Nucleotide-diphospho-sugar transferases"/>
    <property type="match status" value="1"/>
</dbReference>
<accession>A0ABY4DU69</accession>
<protein>
    <recommendedName>
        <fullName evidence="3">Glycosyl transferase family 2</fullName>
    </recommendedName>
</protein>
<reference evidence="1 2" key="1">
    <citation type="journal article" date="2022" name="Res Sq">
        <title>Evolution of multicellular longitudinally dividing oral cavity symbionts (Neisseriaceae).</title>
        <authorList>
            <person name="Nyongesa S."/>
            <person name="Weber P."/>
            <person name="Bernet E."/>
            <person name="Pullido F."/>
            <person name="Nieckarz M."/>
            <person name="Delaby M."/>
            <person name="Nieves C."/>
            <person name="Viehboeck T."/>
            <person name="Krause N."/>
            <person name="Rivera-Millot A."/>
            <person name="Nakamura A."/>
            <person name="Vischer N."/>
            <person name="VanNieuwenhze M."/>
            <person name="Brun Y."/>
            <person name="Cava F."/>
            <person name="Bulgheresi S."/>
            <person name="Veyrier F."/>
        </authorList>
    </citation>
    <scope>NUCLEOTIDE SEQUENCE [LARGE SCALE GENOMIC DNA]</scope>
    <source>
        <strain evidence="1 2">CCUG 63373m</strain>
    </source>
</reference>
<dbReference type="EMBL" id="CP091508">
    <property type="protein sequence ID" value="UOO82406.1"/>
    <property type="molecule type" value="Genomic_DNA"/>
</dbReference>
<evidence type="ECO:0008006" key="3">
    <source>
        <dbReference type="Google" id="ProtNLM"/>
    </source>
</evidence>
<proteinExistence type="predicted"/>
<dbReference type="Proteomes" id="UP000829817">
    <property type="component" value="Chromosome"/>
</dbReference>
<keyword evidence="2" id="KW-1185">Reference proteome</keyword>
<gene>
    <name evidence="1" type="ORF">LVJ83_02715</name>
</gene>
<organism evidence="1 2">
    <name type="scientific">Uruburuella testudinis</name>
    <dbReference type="NCBI Taxonomy" id="1282863"/>
    <lineage>
        <taxon>Bacteria</taxon>
        <taxon>Pseudomonadati</taxon>
        <taxon>Pseudomonadota</taxon>
        <taxon>Betaproteobacteria</taxon>
        <taxon>Neisseriales</taxon>
        <taxon>Neisseriaceae</taxon>
        <taxon>Uruburuella</taxon>
    </lineage>
</organism>
<evidence type="ECO:0000313" key="2">
    <source>
        <dbReference type="Proteomes" id="UP000829817"/>
    </source>
</evidence>
<dbReference type="InterPro" id="IPR029044">
    <property type="entry name" value="Nucleotide-diphossugar_trans"/>
</dbReference>
<dbReference type="RefSeq" id="WP_244786078.1">
    <property type="nucleotide sequence ID" value="NZ_CP091508.1"/>
</dbReference>
<sequence>MHDLAVVIATVCRKSLLRAVDSIFQQDFTGRIQILIGVDKDLGGNEQKIKAQLQKKCPPNCSLFWLNPGYSTSKRHGGVHRCCYGGSLRSVLSFLADAPLVMYLDDDDWFDSQHCRLTVESLQGRAWAFSHCIYADGNKNQGLCVDLLESVGPGKGIYVQDFGGFVRPSGLLLDKIKCLHILHLWADSPNENGDAEDRLVFNQLKQMPYGFTGQATVFYTLDPADGMHHARLDYIREQGADFKSVDKIGTVREHKSTASIAWRRIKSKYKKSK</sequence>